<dbReference type="CDD" id="cd04301">
    <property type="entry name" value="NAT_SF"/>
    <property type="match status" value="1"/>
</dbReference>
<evidence type="ECO:0000313" key="3">
    <source>
        <dbReference type="Proteomes" id="UP000195787"/>
    </source>
</evidence>
<keyword evidence="2" id="KW-0808">Transferase</keyword>
<dbReference type="Pfam" id="PF13508">
    <property type="entry name" value="Acetyltransf_7"/>
    <property type="match status" value="1"/>
</dbReference>
<dbReference type="OrthoDB" id="4119890at2"/>
<reference evidence="2 3" key="1">
    <citation type="submission" date="2017-02" db="EMBL/GenBank/DDBJ databases">
        <authorList>
            <person name="Peterson S.W."/>
        </authorList>
    </citation>
    <scope>NUCLEOTIDE SEQUENCE [LARGE SCALE GENOMIC DNA]</scope>
    <source>
        <strain evidence="2 3">LMG 22410</strain>
    </source>
</reference>
<dbReference type="GO" id="GO:0016747">
    <property type="term" value="F:acyltransferase activity, transferring groups other than amino-acyl groups"/>
    <property type="evidence" value="ECO:0007669"/>
    <property type="project" value="InterPro"/>
</dbReference>
<dbReference type="RefSeq" id="WP_086991471.1">
    <property type="nucleotide sequence ID" value="NZ_FUHU01000026.1"/>
</dbReference>
<dbReference type="Proteomes" id="UP000195787">
    <property type="component" value="Unassembled WGS sequence"/>
</dbReference>
<keyword evidence="3" id="KW-1185">Reference proteome</keyword>
<dbReference type="PROSITE" id="PS51186">
    <property type="entry name" value="GNAT"/>
    <property type="match status" value="1"/>
</dbReference>
<gene>
    <name evidence="2" type="ORF">CZ674_05090</name>
</gene>
<name>A0A1R4FLM8_9MICO</name>
<organism evidence="2 3">
    <name type="scientific">Agrococcus casei LMG 22410</name>
    <dbReference type="NCBI Taxonomy" id="1255656"/>
    <lineage>
        <taxon>Bacteria</taxon>
        <taxon>Bacillati</taxon>
        <taxon>Actinomycetota</taxon>
        <taxon>Actinomycetes</taxon>
        <taxon>Micrococcales</taxon>
        <taxon>Microbacteriaceae</taxon>
        <taxon>Agrococcus</taxon>
    </lineage>
</organism>
<sequence length="359" mass="39544">MSMRIDEVALPESIDDESAAAALFRGFVDTRNLVRREAWGGSADLDFSYRETFMSARDSVEERQHRFAAVVDDRVVGVCRVEVSRHEMDAPARLLISVLPQHRRQGIGSALLTAAAAVIRDEGRAYTQLGVEHPEGPGPRLVASTGHGSIPADNAEAQALTKAGFTLEQAERVSRLELDAASVEHLAEQLEAATTRSAGYRLETWQGKTPKHLLQTMAALGARMSTDAPAGGLEAVEEVWHADRLAAFEHNEIDGQGRRYLQGAAFDGDESVAYTKLLLPNTGTRQAIQQDTLVHGDHRGHSLGLRVKAANLLQLRQEHPNFDRVITWNAEENQHMLAVNDQLGFGRVLVEGAWQRRER</sequence>
<proteinExistence type="predicted"/>
<evidence type="ECO:0000259" key="1">
    <source>
        <dbReference type="PROSITE" id="PS51186"/>
    </source>
</evidence>
<protein>
    <submittedName>
        <fullName evidence="2">GCN5-related N-acetyltransferase</fullName>
    </submittedName>
</protein>
<evidence type="ECO:0000313" key="2">
    <source>
        <dbReference type="EMBL" id="SJM56662.1"/>
    </source>
</evidence>
<feature type="domain" description="N-acetyltransferase" evidence="1">
    <location>
        <begin position="28"/>
        <end position="188"/>
    </location>
</feature>
<dbReference type="InterPro" id="IPR016181">
    <property type="entry name" value="Acyl_CoA_acyltransferase"/>
</dbReference>
<dbReference type="SUPFAM" id="SSF55729">
    <property type="entry name" value="Acyl-CoA N-acyltransferases (Nat)"/>
    <property type="match status" value="2"/>
</dbReference>
<dbReference type="EMBL" id="FUHU01000026">
    <property type="protein sequence ID" value="SJM56662.1"/>
    <property type="molecule type" value="Genomic_DNA"/>
</dbReference>
<accession>A0A1R4FLM8</accession>
<dbReference type="AlphaFoldDB" id="A0A1R4FLM8"/>
<dbReference type="InterPro" id="IPR000182">
    <property type="entry name" value="GNAT_dom"/>
</dbReference>
<dbReference type="GeneID" id="303172584"/>
<dbReference type="Gene3D" id="3.40.630.30">
    <property type="match status" value="1"/>
</dbReference>